<dbReference type="GO" id="GO:0005524">
    <property type="term" value="F:ATP binding"/>
    <property type="evidence" value="ECO:0007669"/>
    <property type="project" value="UniProtKB-UniRule"/>
</dbReference>
<keyword evidence="7" id="KW-0418">Kinase</keyword>
<evidence type="ECO:0000256" key="3">
    <source>
        <dbReference type="ARBA" id="ARBA00012513"/>
    </source>
</evidence>
<reference evidence="17" key="2">
    <citation type="submission" date="2021-01" db="UniProtKB">
        <authorList>
            <consortium name="EnsemblPlants"/>
        </authorList>
    </citation>
    <scope>IDENTIFICATION</scope>
</reference>
<evidence type="ECO:0000259" key="16">
    <source>
        <dbReference type="PROSITE" id="PS50816"/>
    </source>
</evidence>
<evidence type="ECO:0000259" key="15">
    <source>
        <dbReference type="PROSITE" id="PS50011"/>
    </source>
</evidence>
<feature type="compositionally biased region" description="Polar residues" evidence="14">
    <location>
        <begin position="294"/>
        <end position="308"/>
    </location>
</feature>
<feature type="domain" description="NAF" evidence="16">
    <location>
        <begin position="308"/>
        <end position="332"/>
    </location>
</feature>
<keyword evidence="18" id="KW-1185">Reference proteome</keyword>
<dbReference type="PROSITE" id="PS00107">
    <property type="entry name" value="PROTEIN_KINASE_ATP"/>
    <property type="match status" value="1"/>
</dbReference>
<accession>A0A7N2KNJ7</accession>
<dbReference type="FunFam" id="3.30.310.80:FF:000005">
    <property type="entry name" value="Non-specific serine/threonine protein kinase"/>
    <property type="match status" value="1"/>
</dbReference>
<organism evidence="17 18">
    <name type="scientific">Quercus lobata</name>
    <name type="common">Valley oak</name>
    <dbReference type="NCBI Taxonomy" id="97700"/>
    <lineage>
        <taxon>Eukaryota</taxon>
        <taxon>Viridiplantae</taxon>
        <taxon>Streptophyta</taxon>
        <taxon>Embryophyta</taxon>
        <taxon>Tracheophyta</taxon>
        <taxon>Spermatophyta</taxon>
        <taxon>Magnoliopsida</taxon>
        <taxon>eudicotyledons</taxon>
        <taxon>Gunneridae</taxon>
        <taxon>Pentapetalae</taxon>
        <taxon>rosids</taxon>
        <taxon>fabids</taxon>
        <taxon>Fagales</taxon>
        <taxon>Fagaceae</taxon>
        <taxon>Quercus</taxon>
    </lineage>
</organism>
<evidence type="ECO:0000313" key="18">
    <source>
        <dbReference type="Proteomes" id="UP000594261"/>
    </source>
</evidence>
<dbReference type="OrthoDB" id="193931at2759"/>
<name>A0A7N2KNJ7_QUELO</name>
<dbReference type="Gene3D" id="3.30.200.20">
    <property type="entry name" value="Phosphorylase Kinase, domain 1"/>
    <property type="match status" value="1"/>
</dbReference>
<feature type="region of interest" description="Disordered" evidence="14">
    <location>
        <begin position="268"/>
        <end position="308"/>
    </location>
</feature>
<evidence type="ECO:0000256" key="9">
    <source>
        <dbReference type="ARBA" id="ARBA00023211"/>
    </source>
</evidence>
<comment type="cofactor">
    <cofactor evidence="1">
        <name>Mn(2+)</name>
        <dbReference type="ChEBI" id="CHEBI:29035"/>
    </cofactor>
</comment>
<keyword evidence="8 12" id="KW-0067">ATP-binding</keyword>
<dbReference type="AlphaFoldDB" id="A0A7N2KNJ7"/>
<dbReference type="InterPro" id="IPR004041">
    <property type="entry name" value="NAF_dom"/>
</dbReference>
<dbReference type="GO" id="GO:0004674">
    <property type="term" value="F:protein serine/threonine kinase activity"/>
    <property type="evidence" value="ECO:0007669"/>
    <property type="project" value="UniProtKB-KW"/>
</dbReference>
<evidence type="ECO:0000256" key="10">
    <source>
        <dbReference type="ARBA" id="ARBA00047899"/>
    </source>
</evidence>
<dbReference type="FunCoup" id="A0A7N2KNJ7">
    <property type="interactions" value="1312"/>
</dbReference>
<dbReference type="EnsemblPlants" id="QL01p025234:mrna">
    <property type="protein sequence ID" value="QL01p025234:mrna:CDS:1"/>
    <property type="gene ID" value="QL01p025234"/>
</dbReference>
<dbReference type="Gene3D" id="3.30.310.80">
    <property type="entry name" value="Kinase associated domain 1, KA1"/>
    <property type="match status" value="1"/>
</dbReference>
<evidence type="ECO:0000256" key="2">
    <source>
        <dbReference type="ARBA" id="ARBA00006234"/>
    </source>
</evidence>
<dbReference type="EMBL" id="LRBV02000001">
    <property type="status" value="NOT_ANNOTATED_CDS"/>
    <property type="molecule type" value="Genomic_DNA"/>
</dbReference>
<dbReference type="InParanoid" id="A0A7N2KNJ7"/>
<dbReference type="InterPro" id="IPR018451">
    <property type="entry name" value="NAF/FISL_domain"/>
</dbReference>
<dbReference type="Gene3D" id="1.10.510.10">
    <property type="entry name" value="Transferase(Phosphotransferase) domain 1"/>
    <property type="match status" value="1"/>
</dbReference>
<comment type="catalytic activity">
    <reaction evidence="11">
        <text>L-seryl-[protein] + ATP = O-phospho-L-seryl-[protein] + ADP + H(+)</text>
        <dbReference type="Rhea" id="RHEA:17989"/>
        <dbReference type="Rhea" id="RHEA-COMP:9863"/>
        <dbReference type="Rhea" id="RHEA-COMP:11604"/>
        <dbReference type="ChEBI" id="CHEBI:15378"/>
        <dbReference type="ChEBI" id="CHEBI:29999"/>
        <dbReference type="ChEBI" id="CHEBI:30616"/>
        <dbReference type="ChEBI" id="CHEBI:83421"/>
        <dbReference type="ChEBI" id="CHEBI:456216"/>
        <dbReference type="EC" id="2.7.11.1"/>
    </reaction>
</comment>
<keyword evidence="9" id="KW-0464">Manganese</keyword>
<reference evidence="17 18" key="1">
    <citation type="journal article" date="2016" name="G3 (Bethesda)">
        <title>First Draft Assembly and Annotation of the Genome of a California Endemic Oak Quercus lobata Nee (Fagaceae).</title>
        <authorList>
            <person name="Sork V.L."/>
            <person name="Fitz-Gibbon S.T."/>
            <person name="Puiu D."/>
            <person name="Crepeau M."/>
            <person name="Gugger P.F."/>
            <person name="Sherman R."/>
            <person name="Stevens K."/>
            <person name="Langley C.H."/>
            <person name="Pellegrini M."/>
            <person name="Salzberg S.L."/>
        </authorList>
    </citation>
    <scope>NUCLEOTIDE SEQUENCE [LARGE SCALE GENOMIC DNA]</scope>
    <source>
        <strain evidence="17 18">cv. SW786</strain>
    </source>
</reference>
<dbReference type="EC" id="2.7.11.1" evidence="3"/>
<keyword evidence="6 12" id="KW-0547">Nucleotide-binding</keyword>
<dbReference type="InterPro" id="IPR017441">
    <property type="entry name" value="Protein_kinase_ATP_BS"/>
</dbReference>
<keyword evidence="4 13" id="KW-0723">Serine/threonine-protein kinase</keyword>
<dbReference type="GO" id="GO:0007165">
    <property type="term" value="P:signal transduction"/>
    <property type="evidence" value="ECO:0007669"/>
    <property type="project" value="InterPro"/>
</dbReference>
<dbReference type="InterPro" id="IPR011009">
    <property type="entry name" value="Kinase-like_dom_sf"/>
</dbReference>
<gene>
    <name evidence="17" type="primary">LOC115984792</name>
</gene>
<evidence type="ECO:0000256" key="8">
    <source>
        <dbReference type="ARBA" id="ARBA00022840"/>
    </source>
</evidence>
<evidence type="ECO:0000256" key="11">
    <source>
        <dbReference type="ARBA" id="ARBA00048679"/>
    </source>
</evidence>
<evidence type="ECO:0000256" key="5">
    <source>
        <dbReference type="ARBA" id="ARBA00022679"/>
    </source>
</evidence>
<dbReference type="PANTHER" id="PTHR43895">
    <property type="entry name" value="CALCIUM/CALMODULIN-DEPENDENT PROTEIN KINASE KINASE-RELATED"/>
    <property type="match status" value="1"/>
</dbReference>
<dbReference type="InterPro" id="IPR008271">
    <property type="entry name" value="Ser/Thr_kinase_AS"/>
</dbReference>
<comment type="similarity">
    <text evidence="2">Belongs to the protein kinase superfamily. CAMK Ser/Thr protein kinase family. SNF1 subfamily.</text>
</comment>
<protein>
    <recommendedName>
        <fullName evidence="3">non-specific serine/threonine protein kinase</fullName>
        <ecNumber evidence="3">2.7.11.1</ecNumber>
    </recommendedName>
</protein>
<evidence type="ECO:0000256" key="7">
    <source>
        <dbReference type="ARBA" id="ARBA00022777"/>
    </source>
</evidence>
<dbReference type="OMA" id="EARFTIW"/>
<dbReference type="Proteomes" id="UP000594261">
    <property type="component" value="Chromosome 1"/>
</dbReference>
<evidence type="ECO:0000313" key="17">
    <source>
        <dbReference type="EnsemblPlants" id="QL01p025234:mrna:CDS:1"/>
    </source>
</evidence>
<dbReference type="PROSITE" id="PS50816">
    <property type="entry name" value="NAF"/>
    <property type="match status" value="1"/>
</dbReference>
<dbReference type="Pfam" id="PF03822">
    <property type="entry name" value="NAF"/>
    <property type="match status" value="1"/>
</dbReference>
<evidence type="ECO:0000256" key="12">
    <source>
        <dbReference type="PROSITE-ProRule" id="PRU10141"/>
    </source>
</evidence>
<feature type="binding site" evidence="12">
    <location>
        <position position="41"/>
    </location>
    <ligand>
        <name>ATP</name>
        <dbReference type="ChEBI" id="CHEBI:30616"/>
    </ligand>
</feature>
<evidence type="ECO:0000256" key="14">
    <source>
        <dbReference type="SAM" id="MobiDB-lite"/>
    </source>
</evidence>
<dbReference type="PROSITE" id="PS00108">
    <property type="entry name" value="PROTEIN_KINASE_ST"/>
    <property type="match status" value="1"/>
</dbReference>
<evidence type="ECO:0000256" key="13">
    <source>
        <dbReference type="RuleBase" id="RU000304"/>
    </source>
</evidence>
<sequence>MENSSNVLLKRYELGRLLGQGTFAKVYYARSIGTNQSVAIKVIDKEKIMKVALIDQIKREISIMRLVRHPNIIHLYEVMATKTKIYFVVEYAKGGELFNKVSKGKLKEDVARRYFQQLINAVDFCHSRGVYHRDIKPENLLLDENDNLKVSDFGLSALTESKRQDGLLHTTCGTPAYVAPEVINRKGYDGAKADIWSCGVVLYVLLAGYLPFHDSNLMEMYRKIGKAEYRCPNWFPPEVRRLLSKMLDPNPNTRASMAKIRESSWFRKGLSSKRTSPERKSKGVSPDMDASVPCESSSMASDSKQESAKPSSLNAFDIISHSAGFDLSGLFGEDHRRKEARFASSKPALVIISKLEEIGKRLKMKVMKKEAGFLKLEGLKEGRNGILSIDAEIFEVTPSLHLVEVKKANGDTLEYQQVFTENIRPALKDIVWVWQGEQPPQQLQEQQEQQQQQQDQH</sequence>
<dbReference type="PROSITE" id="PS50011">
    <property type="entry name" value="PROTEIN_KINASE_DOM"/>
    <property type="match status" value="1"/>
</dbReference>
<keyword evidence="5" id="KW-0808">Transferase</keyword>
<dbReference type="KEGG" id="qlo:115984792"/>
<dbReference type="SUPFAM" id="SSF56112">
    <property type="entry name" value="Protein kinase-like (PK-like)"/>
    <property type="match status" value="1"/>
</dbReference>
<comment type="catalytic activity">
    <reaction evidence="10">
        <text>L-threonyl-[protein] + ATP = O-phospho-L-threonyl-[protein] + ADP + H(+)</text>
        <dbReference type="Rhea" id="RHEA:46608"/>
        <dbReference type="Rhea" id="RHEA-COMP:11060"/>
        <dbReference type="Rhea" id="RHEA-COMP:11605"/>
        <dbReference type="ChEBI" id="CHEBI:15378"/>
        <dbReference type="ChEBI" id="CHEBI:30013"/>
        <dbReference type="ChEBI" id="CHEBI:30616"/>
        <dbReference type="ChEBI" id="CHEBI:61977"/>
        <dbReference type="ChEBI" id="CHEBI:456216"/>
        <dbReference type="EC" id="2.7.11.1"/>
    </reaction>
</comment>
<dbReference type="GeneID" id="115984792"/>
<dbReference type="SMART" id="SM00220">
    <property type="entry name" value="S_TKc"/>
    <property type="match status" value="1"/>
</dbReference>
<dbReference type="RefSeq" id="XP_030963659.1">
    <property type="nucleotide sequence ID" value="XM_031107799.1"/>
</dbReference>
<evidence type="ECO:0000256" key="4">
    <source>
        <dbReference type="ARBA" id="ARBA00022527"/>
    </source>
</evidence>
<dbReference type="Gramene" id="QL01p025234:mrna">
    <property type="protein sequence ID" value="QL01p025234:mrna:CDS:1"/>
    <property type="gene ID" value="QL01p025234"/>
</dbReference>
<dbReference type="Pfam" id="PF00069">
    <property type="entry name" value="Pkinase"/>
    <property type="match status" value="1"/>
</dbReference>
<evidence type="ECO:0000256" key="1">
    <source>
        <dbReference type="ARBA" id="ARBA00001936"/>
    </source>
</evidence>
<dbReference type="FunFam" id="1.10.510.10:FF:000653">
    <property type="entry name" value="Non-specific serine/threonine protein kinase"/>
    <property type="match status" value="1"/>
</dbReference>
<dbReference type="FunFam" id="3.30.200.20:FF:000096">
    <property type="entry name" value="Non-specific serine/threonine protein kinase"/>
    <property type="match status" value="1"/>
</dbReference>
<dbReference type="CDD" id="cd14663">
    <property type="entry name" value="STKc_SnRK3"/>
    <property type="match status" value="1"/>
</dbReference>
<proteinExistence type="inferred from homology"/>
<feature type="domain" description="Protein kinase" evidence="15">
    <location>
        <begin position="12"/>
        <end position="266"/>
    </location>
</feature>
<evidence type="ECO:0000256" key="6">
    <source>
        <dbReference type="ARBA" id="ARBA00022741"/>
    </source>
</evidence>
<dbReference type="PANTHER" id="PTHR43895:SF163">
    <property type="entry name" value="NON-SPECIFIC SERINE_THREONINE PROTEIN KINASE"/>
    <property type="match status" value="1"/>
</dbReference>
<dbReference type="CDD" id="cd12195">
    <property type="entry name" value="CIPK_C"/>
    <property type="match status" value="1"/>
</dbReference>
<dbReference type="InterPro" id="IPR000719">
    <property type="entry name" value="Prot_kinase_dom"/>
</dbReference>